<dbReference type="HOGENOM" id="CLU_933617_0_0_0"/>
<dbReference type="RefSeq" id="WP_014265230.1">
    <property type="nucleotide sequence ID" value="NC_016631.1"/>
</dbReference>
<dbReference type="OrthoDB" id="117799at2"/>
<evidence type="ECO:0000313" key="2">
    <source>
        <dbReference type="EMBL" id="AEU36352.1"/>
    </source>
</evidence>
<dbReference type="eggNOG" id="COG2815">
    <property type="taxonomic scope" value="Bacteria"/>
</dbReference>
<evidence type="ECO:0000313" key="3">
    <source>
        <dbReference type="Proteomes" id="UP000007113"/>
    </source>
</evidence>
<organism evidence="2 3">
    <name type="scientific">Granulicella mallensis (strain ATCC BAA-1857 / DSM 23137 / MP5ACTX8)</name>
    <dbReference type="NCBI Taxonomy" id="682795"/>
    <lineage>
        <taxon>Bacteria</taxon>
        <taxon>Pseudomonadati</taxon>
        <taxon>Acidobacteriota</taxon>
        <taxon>Terriglobia</taxon>
        <taxon>Terriglobales</taxon>
        <taxon>Acidobacteriaceae</taxon>
        <taxon>Granulicella</taxon>
    </lineage>
</organism>
<dbReference type="STRING" id="682795.AciX8_2022"/>
<dbReference type="AlphaFoldDB" id="G8NTM8"/>
<dbReference type="KEGG" id="gma:AciX8_2022"/>
<keyword evidence="3" id="KW-1185">Reference proteome</keyword>
<dbReference type="EMBL" id="CP003130">
    <property type="protein sequence ID" value="AEU36352.1"/>
    <property type="molecule type" value="Genomic_DNA"/>
</dbReference>
<dbReference type="Proteomes" id="UP000007113">
    <property type="component" value="Chromosome"/>
</dbReference>
<gene>
    <name evidence="2" type="ordered locus">AciX8_2022</name>
</gene>
<sequence precursor="true">MKQYFQLALTALSMIAVILISAALTLRIALHGHELSVPNFSGMTVPEASDAALRSGLDLTIENKFYSTTVPAGRMLSQAPAAGSRVRRGWQVRVTESLGPQQVTIPDVAGEPLRQASMDIRRMSLDLGTMAHIDAPGAPDVVLAQTPPPNAGVDQPRVSLLLSSTANSASSAFVLPSFVGLSYAAANHAAAALGLRVWYIADTPPAAPVTPKPPQAVATGPGGIKLDANGQAIAISATPAAPAAPAAPVGPVTGQKPESGYRVNRGDAVRLIFGHTVSQSTNQAGN</sequence>
<feature type="domain" description="PASTA" evidence="1">
    <location>
        <begin position="99"/>
        <end position="164"/>
    </location>
</feature>
<dbReference type="SMART" id="SM00740">
    <property type="entry name" value="PASTA"/>
    <property type="match status" value="2"/>
</dbReference>
<dbReference type="InterPro" id="IPR005543">
    <property type="entry name" value="PASTA_dom"/>
</dbReference>
<dbReference type="PROSITE" id="PS51178">
    <property type="entry name" value="PASTA"/>
    <property type="match status" value="2"/>
</dbReference>
<dbReference type="CDD" id="cd06577">
    <property type="entry name" value="PASTA_pknB"/>
    <property type="match status" value="1"/>
</dbReference>
<dbReference type="Pfam" id="PF03793">
    <property type="entry name" value="PASTA"/>
    <property type="match status" value="1"/>
</dbReference>
<proteinExistence type="predicted"/>
<accession>G8NTM8</accession>
<dbReference type="Gene3D" id="3.30.10.20">
    <property type="match status" value="3"/>
</dbReference>
<evidence type="ECO:0000259" key="1">
    <source>
        <dbReference type="PROSITE" id="PS51178"/>
    </source>
</evidence>
<feature type="domain" description="PASTA" evidence="1">
    <location>
        <begin position="32"/>
        <end position="98"/>
    </location>
</feature>
<reference evidence="2 3" key="1">
    <citation type="submission" date="2011-11" db="EMBL/GenBank/DDBJ databases">
        <title>Complete sequence of Granulicella mallensis MP5ACTX8.</title>
        <authorList>
            <consortium name="US DOE Joint Genome Institute"/>
            <person name="Lucas S."/>
            <person name="Copeland A."/>
            <person name="Lapidus A."/>
            <person name="Cheng J.-F."/>
            <person name="Goodwin L."/>
            <person name="Pitluck S."/>
            <person name="Peters L."/>
            <person name="Lu M."/>
            <person name="Detter J.C."/>
            <person name="Han C."/>
            <person name="Tapia R."/>
            <person name="Land M."/>
            <person name="Hauser L."/>
            <person name="Kyrpides N."/>
            <person name="Ivanova N."/>
            <person name="Mikhailova N."/>
            <person name="Pagani I."/>
            <person name="Rawat S."/>
            <person name="Mannisto M."/>
            <person name="Haggblom M."/>
            <person name="Woyke T."/>
        </authorList>
    </citation>
    <scope>NUCLEOTIDE SEQUENCE [LARGE SCALE GENOMIC DNA]</scope>
    <source>
        <strain evidence="3">ATCC BAA-1857 / DSM 23137 / MP5ACTX8</strain>
    </source>
</reference>
<protein>
    <submittedName>
        <fullName evidence="2">PASTA domain containing protein</fullName>
    </submittedName>
</protein>
<name>G8NTM8_GRAMM</name>